<dbReference type="PANTHER" id="PTHR43399:SF4">
    <property type="entry name" value="CELL WALL-ASSOCIATED PROTEASE"/>
    <property type="match status" value="1"/>
</dbReference>
<protein>
    <submittedName>
        <fullName evidence="7">Subtilisin-like protein</fullName>
    </submittedName>
</protein>
<dbReference type="PROSITE" id="PS51892">
    <property type="entry name" value="SUBTILASE"/>
    <property type="match status" value="1"/>
</dbReference>
<evidence type="ECO:0000256" key="4">
    <source>
        <dbReference type="ARBA" id="ARBA00022825"/>
    </source>
</evidence>
<dbReference type="InterPro" id="IPR000209">
    <property type="entry name" value="Peptidase_S8/S53_dom"/>
</dbReference>
<keyword evidence="4" id="KW-0720">Serine protease</keyword>
<keyword evidence="2" id="KW-0645">Protease</keyword>
<dbReference type="Gene3D" id="3.40.50.200">
    <property type="entry name" value="Peptidase S8/S53 domain"/>
    <property type="match status" value="1"/>
</dbReference>
<keyword evidence="8" id="KW-1185">Reference proteome</keyword>
<sequence length="286" mass="31267">MSFDEEGNLHEEPPWTDCNGNFDECSGYRDIDGHGTYCAGLVFQIAPEADVFIAKVTPPNTREADPDVVACAIHYATRAWKADIISMSLGFDCPDVALEVALNEHPKTVVFAAAANHGTNGRSITFPASIPSVICVKSANGDGTTSSFCPNTHLPNQISALGEEVLSMWPVDETRGTMQRRCRGTSVSTPIAAAIAALVLDFVYTGCLSNKVMVPNMQNVVDDVKRFPRDRLLRLLQSDLFSNPDQSGAVRNVVPWLLLRDDLRVREGVHTQAARKIRDLLNPHGY</sequence>
<feature type="domain" description="Peptidase S8/S53" evidence="6">
    <location>
        <begin position="25"/>
        <end position="201"/>
    </location>
</feature>
<dbReference type="PRINTS" id="PR00723">
    <property type="entry name" value="SUBTILISIN"/>
</dbReference>
<organism evidence="7 8">
    <name type="scientific">Trichodelitschia bisporula</name>
    <dbReference type="NCBI Taxonomy" id="703511"/>
    <lineage>
        <taxon>Eukaryota</taxon>
        <taxon>Fungi</taxon>
        <taxon>Dikarya</taxon>
        <taxon>Ascomycota</taxon>
        <taxon>Pezizomycotina</taxon>
        <taxon>Dothideomycetes</taxon>
        <taxon>Dothideomycetes incertae sedis</taxon>
        <taxon>Phaeotrichales</taxon>
        <taxon>Phaeotrichaceae</taxon>
        <taxon>Trichodelitschia</taxon>
    </lineage>
</organism>
<dbReference type="GO" id="GO:0004252">
    <property type="term" value="F:serine-type endopeptidase activity"/>
    <property type="evidence" value="ECO:0007669"/>
    <property type="project" value="InterPro"/>
</dbReference>
<dbReference type="PANTHER" id="PTHR43399">
    <property type="entry name" value="SUBTILISIN-RELATED"/>
    <property type="match status" value="1"/>
</dbReference>
<evidence type="ECO:0000313" key="8">
    <source>
        <dbReference type="Proteomes" id="UP000799640"/>
    </source>
</evidence>
<dbReference type="OrthoDB" id="206201at2759"/>
<reference evidence="7" key="1">
    <citation type="journal article" date="2020" name="Stud. Mycol.">
        <title>101 Dothideomycetes genomes: a test case for predicting lifestyles and emergence of pathogens.</title>
        <authorList>
            <person name="Haridas S."/>
            <person name="Albert R."/>
            <person name="Binder M."/>
            <person name="Bloem J."/>
            <person name="Labutti K."/>
            <person name="Salamov A."/>
            <person name="Andreopoulos B."/>
            <person name="Baker S."/>
            <person name="Barry K."/>
            <person name="Bills G."/>
            <person name="Bluhm B."/>
            <person name="Cannon C."/>
            <person name="Castanera R."/>
            <person name="Culley D."/>
            <person name="Daum C."/>
            <person name="Ezra D."/>
            <person name="Gonzalez J."/>
            <person name="Henrissat B."/>
            <person name="Kuo A."/>
            <person name="Liang C."/>
            <person name="Lipzen A."/>
            <person name="Lutzoni F."/>
            <person name="Magnuson J."/>
            <person name="Mondo S."/>
            <person name="Nolan M."/>
            <person name="Ohm R."/>
            <person name="Pangilinan J."/>
            <person name="Park H.-J."/>
            <person name="Ramirez L."/>
            <person name="Alfaro M."/>
            <person name="Sun H."/>
            <person name="Tritt A."/>
            <person name="Yoshinaga Y."/>
            <person name="Zwiers L.-H."/>
            <person name="Turgeon B."/>
            <person name="Goodwin S."/>
            <person name="Spatafora J."/>
            <person name="Crous P."/>
            <person name="Grigoriev I."/>
        </authorList>
    </citation>
    <scope>NUCLEOTIDE SEQUENCE</scope>
    <source>
        <strain evidence="7">CBS 262.69</strain>
    </source>
</reference>
<dbReference type="Pfam" id="PF00082">
    <property type="entry name" value="Peptidase_S8"/>
    <property type="match status" value="1"/>
</dbReference>
<comment type="caution">
    <text evidence="5">Lacks conserved residue(s) required for the propagation of feature annotation.</text>
</comment>
<comment type="similarity">
    <text evidence="1 5">Belongs to the peptidase S8 family.</text>
</comment>
<evidence type="ECO:0000256" key="1">
    <source>
        <dbReference type="ARBA" id="ARBA00011073"/>
    </source>
</evidence>
<dbReference type="PROSITE" id="PS00138">
    <property type="entry name" value="SUBTILASE_SER"/>
    <property type="match status" value="1"/>
</dbReference>
<dbReference type="SUPFAM" id="SSF52743">
    <property type="entry name" value="Subtilisin-like"/>
    <property type="match status" value="1"/>
</dbReference>
<evidence type="ECO:0000256" key="3">
    <source>
        <dbReference type="ARBA" id="ARBA00022801"/>
    </source>
</evidence>
<evidence type="ECO:0000256" key="2">
    <source>
        <dbReference type="ARBA" id="ARBA00022670"/>
    </source>
</evidence>
<name>A0A6G1I5D0_9PEZI</name>
<evidence type="ECO:0000259" key="6">
    <source>
        <dbReference type="Pfam" id="PF00082"/>
    </source>
</evidence>
<evidence type="ECO:0000256" key="5">
    <source>
        <dbReference type="PROSITE-ProRule" id="PRU01240"/>
    </source>
</evidence>
<dbReference type="Proteomes" id="UP000799640">
    <property type="component" value="Unassembled WGS sequence"/>
</dbReference>
<keyword evidence="3" id="KW-0378">Hydrolase</keyword>
<dbReference type="EMBL" id="ML996689">
    <property type="protein sequence ID" value="KAF2403490.1"/>
    <property type="molecule type" value="Genomic_DNA"/>
</dbReference>
<dbReference type="GO" id="GO:0006508">
    <property type="term" value="P:proteolysis"/>
    <property type="evidence" value="ECO:0007669"/>
    <property type="project" value="UniProtKB-KW"/>
</dbReference>
<proteinExistence type="inferred from homology"/>
<dbReference type="InterPro" id="IPR015500">
    <property type="entry name" value="Peptidase_S8_subtilisin-rel"/>
</dbReference>
<dbReference type="InterPro" id="IPR036852">
    <property type="entry name" value="Peptidase_S8/S53_dom_sf"/>
</dbReference>
<dbReference type="InterPro" id="IPR023828">
    <property type="entry name" value="Peptidase_S8_Ser-AS"/>
</dbReference>
<dbReference type="InterPro" id="IPR051048">
    <property type="entry name" value="Peptidase_S8/S53_subtilisin"/>
</dbReference>
<gene>
    <name evidence="7" type="ORF">EJ06DRAFT_470929</name>
</gene>
<evidence type="ECO:0000313" key="7">
    <source>
        <dbReference type="EMBL" id="KAF2403490.1"/>
    </source>
</evidence>
<dbReference type="AlphaFoldDB" id="A0A6G1I5D0"/>
<accession>A0A6G1I5D0</accession>